<sequence length="476" mass="54813">MTKKCICQICTCGRHRCPHESSNPNRVINKKQEEKCSVTEYTGNYLSTSPRRGPFNRPRDLIHYDGPLEQRTSHKMDFGTYDVRPPMKKETEKYVPNPNKFDTVSENKDHYKGSRGVPARMPPYLKGLTMRLPSARVEYKSTSHGDYKTWRPEPLERMGRSNTYMPPSEPFKETSIHRQDYHRFNQPPRPTARQPDKIKIEGAQETKTTSLAHFTPKDIPPKMEPKKEEYNPPEAPFDSTSIFKADFKDLRHAPKAKMCRPVSDLFATDQMMASVTTKDSDYKAWEVKIPKQKSPELYKKPDGEVECRTTHMDYGNFGRKALPAKNARPRTKLKFGREDVLDDTTNYGLSFRWAAQPKTLSKGPGVSNDIFPTGNRGFNDTSEFLDQYKRFNVVPSKMYKDNSRLFKTNDPLSRSTVYNGEYDWPKVTCPSDKLMTGSLKFDHETETGHRVFEIPAIDVNGSFNLTTNKDRSLVMS</sequence>
<proteinExistence type="inferred from homology"/>
<reference evidence="4" key="1">
    <citation type="submission" date="2025-08" db="UniProtKB">
        <authorList>
            <consortium name="RefSeq"/>
        </authorList>
    </citation>
    <scope>IDENTIFICATION</scope>
    <source>
        <tissue evidence="4">Tentacle</tissue>
    </source>
</reference>
<comment type="similarity">
    <text evidence="1">Belongs to the FAM154 family.</text>
</comment>
<gene>
    <name evidence="4" type="primary">LOC116306106</name>
</gene>
<evidence type="ECO:0000313" key="3">
    <source>
        <dbReference type="Proteomes" id="UP000515163"/>
    </source>
</evidence>
<dbReference type="KEGG" id="aten:116306106"/>
<name>A0A6P8IXZ4_ACTTE</name>
<dbReference type="Pfam" id="PF05217">
    <property type="entry name" value="SAXO1-2"/>
    <property type="match status" value="1"/>
</dbReference>
<evidence type="ECO:0000256" key="2">
    <source>
        <dbReference type="SAM" id="MobiDB-lite"/>
    </source>
</evidence>
<dbReference type="Proteomes" id="UP000515163">
    <property type="component" value="Unplaced"/>
</dbReference>
<dbReference type="InterPro" id="IPR033336">
    <property type="entry name" value="SAXO1/2"/>
</dbReference>
<organism evidence="3 4">
    <name type="scientific">Actinia tenebrosa</name>
    <name type="common">Australian red waratah sea anemone</name>
    <dbReference type="NCBI Taxonomy" id="6105"/>
    <lineage>
        <taxon>Eukaryota</taxon>
        <taxon>Metazoa</taxon>
        <taxon>Cnidaria</taxon>
        <taxon>Anthozoa</taxon>
        <taxon>Hexacorallia</taxon>
        <taxon>Actiniaria</taxon>
        <taxon>Actiniidae</taxon>
        <taxon>Actinia</taxon>
    </lineage>
</organism>
<dbReference type="RefSeq" id="XP_031572012.1">
    <property type="nucleotide sequence ID" value="XM_031716152.1"/>
</dbReference>
<dbReference type="GO" id="GO:0005856">
    <property type="term" value="C:cytoskeleton"/>
    <property type="evidence" value="ECO:0007669"/>
    <property type="project" value="TreeGrafter"/>
</dbReference>
<dbReference type="InParanoid" id="A0A6P8IXZ4"/>
<evidence type="ECO:0000256" key="1">
    <source>
        <dbReference type="ARBA" id="ARBA00008738"/>
    </source>
</evidence>
<evidence type="ECO:0000313" key="4">
    <source>
        <dbReference type="RefSeq" id="XP_031572012.1"/>
    </source>
</evidence>
<feature type="compositionally biased region" description="Basic and acidic residues" evidence="2">
    <location>
        <begin position="215"/>
        <end position="230"/>
    </location>
</feature>
<feature type="region of interest" description="Disordered" evidence="2">
    <location>
        <begin position="213"/>
        <end position="237"/>
    </location>
</feature>
<feature type="region of interest" description="Disordered" evidence="2">
    <location>
        <begin position="90"/>
        <end position="119"/>
    </location>
</feature>
<feature type="compositionally biased region" description="Basic and acidic residues" evidence="2">
    <location>
        <begin position="103"/>
        <end position="112"/>
    </location>
</feature>
<dbReference type="PANTHER" id="PTHR31516:SF17">
    <property type="entry name" value="STABILIZER OF AXONEMAL MICROTUBULES 2"/>
    <property type="match status" value="1"/>
</dbReference>
<accession>A0A6P8IXZ4</accession>
<protein>
    <submittedName>
        <fullName evidence="4">Stabilizer of axonemal microtubules 1-like</fullName>
    </submittedName>
</protein>
<dbReference type="PANTHER" id="PTHR31516">
    <property type="entry name" value="STABILIZER OF AXONEMAL MICROTUBULES 2"/>
    <property type="match status" value="1"/>
</dbReference>
<keyword evidence="3" id="KW-1185">Reference proteome</keyword>
<dbReference type="AlphaFoldDB" id="A0A6P8IXZ4"/>
<dbReference type="GeneID" id="116306106"/>
<dbReference type="GO" id="GO:0008017">
    <property type="term" value="F:microtubule binding"/>
    <property type="evidence" value="ECO:0007669"/>
    <property type="project" value="InterPro"/>
</dbReference>
<dbReference type="OrthoDB" id="365640at2759"/>